<evidence type="ECO:0000256" key="1">
    <source>
        <dbReference type="SAM" id="MobiDB-lite"/>
    </source>
</evidence>
<evidence type="ECO:0000313" key="2">
    <source>
        <dbReference type="EMBL" id="QCD94348.1"/>
    </source>
</evidence>
<evidence type="ECO:0000313" key="3">
    <source>
        <dbReference type="Proteomes" id="UP000501690"/>
    </source>
</evidence>
<dbReference type="Proteomes" id="UP000501690">
    <property type="component" value="Linkage Group LG5"/>
</dbReference>
<protein>
    <submittedName>
        <fullName evidence="2">Uncharacterized protein</fullName>
    </submittedName>
</protein>
<accession>A0A4D6M184</accession>
<dbReference type="EMBL" id="CP039349">
    <property type="protein sequence ID" value="QCD94348.1"/>
    <property type="molecule type" value="Genomic_DNA"/>
</dbReference>
<gene>
    <name evidence="2" type="ORF">DEO72_LG5g2431</name>
</gene>
<feature type="region of interest" description="Disordered" evidence="1">
    <location>
        <begin position="1"/>
        <end position="22"/>
    </location>
</feature>
<sequence length="97" mass="11375">MKLRHGVRTTLPRFGGAPDTDTCRKRTRRGVGRCFLGRTRPSLWTRKRYVAVLQKVERGRPLQSCPLQSCSCRIARCRVARCKVATKFTERRREDRR</sequence>
<name>A0A4D6M184_VIGUN</name>
<proteinExistence type="predicted"/>
<keyword evidence="3" id="KW-1185">Reference proteome</keyword>
<dbReference type="AlphaFoldDB" id="A0A4D6M184"/>
<organism evidence="2 3">
    <name type="scientific">Vigna unguiculata</name>
    <name type="common">Cowpea</name>
    <dbReference type="NCBI Taxonomy" id="3917"/>
    <lineage>
        <taxon>Eukaryota</taxon>
        <taxon>Viridiplantae</taxon>
        <taxon>Streptophyta</taxon>
        <taxon>Embryophyta</taxon>
        <taxon>Tracheophyta</taxon>
        <taxon>Spermatophyta</taxon>
        <taxon>Magnoliopsida</taxon>
        <taxon>eudicotyledons</taxon>
        <taxon>Gunneridae</taxon>
        <taxon>Pentapetalae</taxon>
        <taxon>rosids</taxon>
        <taxon>fabids</taxon>
        <taxon>Fabales</taxon>
        <taxon>Fabaceae</taxon>
        <taxon>Papilionoideae</taxon>
        <taxon>50 kb inversion clade</taxon>
        <taxon>NPAAA clade</taxon>
        <taxon>indigoferoid/millettioid clade</taxon>
        <taxon>Phaseoleae</taxon>
        <taxon>Vigna</taxon>
    </lineage>
</organism>
<reference evidence="2 3" key="1">
    <citation type="submission" date="2019-04" db="EMBL/GenBank/DDBJ databases">
        <title>An improved genome assembly and genetic linkage map for asparagus bean, Vigna unguiculata ssp. sesquipedialis.</title>
        <authorList>
            <person name="Xia Q."/>
            <person name="Zhang R."/>
            <person name="Dong Y."/>
        </authorList>
    </citation>
    <scope>NUCLEOTIDE SEQUENCE [LARGE SCALE GENOMIC DNA]</scope>
    <source>
        <tissue evidence="2">Leaf</tissue>
    </source>
</reference>